<accession>A0ABW5VW29</accession>
<organism evidence="2 3">
    <name type="scientific">Promicromonospora vindobonensis</name>
    <dbReference type="NCBI Taxonomy" id="195748"/>
    <lineage>
        <taxon>Bacteria</taxon>
        <taxon>Bacillati</taxon>
        <taxon>Actinomycetota</taxon>
        <taxon>Actinomycetes</taxon>
        <taxon>Micrococcales</taxon>
        <taxon>Promicromonosporaceae</taxon>
        <taxon>Promicromonospora</taxon>
    </lineage>
</organism>
<dbReference type="EMBL" id="JBHUOG010000002">
    <property type="protein sequence ID" value="MFD2795879.1"/>
    <property type="molecule type" value="Genomic_DNA"/>
</dbReference>
<dbReference type="InterPro" id="IPR011009">
    <property type="entry name" value="Kinase-like_dom_sf"/>
</dbReference>
<dbReference type="SUPFAM" id="SSF56112">
    <property type="entry name" value="Protein kinase-like (PK-like)"/>
    <property type="match status" value="1"/>
</dbReference>
<dbReference type="PROSITE" id="PS50011">
    <property type="entry name" value="PROTEIN_KINASE_DOM"/>
    <property type="match status" value="1"/>
</dbReference>
<dbReference type="InterPro" id="IPR000719">
    <property type="entry name" value="Prot_kinase_dom"/>
</dbReference>
<feature type="domain" description="Protein kinase" evidence="1">
    <location>
        <begin position="66"/>
        <end position="394"/>
    </location>
</feature>
<keyword evidence="3" id="KW-1185">Reference proteome</keyword>
<keyword evidence="2" id="KW-0808">Transferase</keyword>
<protein>
    <submittedName>
        <fullName evidence="2">Protein kinase family protein</fullName>
    </submittedName>
</protein>
<reference evidence="3" key="1">
    <citation type="journal article" date="2019" name="Int. J. Syst. Evol. Microbiol.">
        <title>The Global Catalogue of Microorganisms (GCM) 10K type strain sequencing project: providing services to taxonomists for standard genome sequencing and annotation.</title>
        <authorList>
            <consortium name="The Broad Institute Genomics Platform"/>
            <consortium name="The Broad Institute Genome Sequencing Center for Infectious Disease"/>
            <person name="Wu L."/>
            <person name="Ma J."/>
        </authorList>
    </citation>
    <scope>NUCLEOTIDE SEQUENCE [LARGE SCALE GENOMIC DNA]</scope>
    <source>
        <strain evidence="3">CCM 7044</strain>
    </source>
</reference>
<evidence type="ECO:0000313" key="2">
    <source>
        <dbReference type="EMBL" id="MFD2795879.1"/>
    </source>
</evidence>
<proteinExistence type="predicted"/>
<evidence type="ECO:0000313" key="3">
    <source>
        <dbReference type="Proteomes" id="UP001597479"/>
    </source>
</evidence>
<sequence length="394" mass="43077">MTIIPRERLIAAPAAVSPEAVAREAGARLEAALQTPDLSRGGRLAANGAVSTALSLCSDRRLRELVDAGTPIGSGIGGQTVLLDVEGTSVFVKQVRLTDLELRPENVRSTANLFELPVFCHYGVGTIGGPGFGAWRELAVHAMTTSWVIAGDYEGFPLMYHWRVLPDSGRPLPEELADVERAVAYWGGGPEIRRRIEALQQSSASVTLFLEYIPQNLHDWLGVQVGAGDEAAEQACIMVDDELRAGISFMNARGLLHFDAHFENILTDGRRLFFADYGLAISSRFELTPGESGFFDEHRGYDRYYAVTHLVNWLAVALYGYSPDERKAFVRSCAQGVPPVGAPAAVAAALLRHAPVAAVVGDFYRRFQRESRETSYPLEAIRRIGQDRTGEIHP</sequence>
<evidence type="ECO:0000259" key="1">
    <source>
        <dbReference type="PROSITE" id="PS50011"/>
    </source>
</evidence>
<name>A0ABW5VW29_9MICO</name>
<dbReference type="RefSeq" id="WP_377186492.1">
    <property type="nucleotide sequence ID" value="NZ_JBHUOG010000002.1"/>
</dbReference>
<dbReference type="Proteomes" id="UP001597479">
    <property type="component" value="Unassembled WGS sequence"/>
</dbReference>
<comment type="caution">
    <text evidence="2">The sequence shown here is derived from an EMBL/GenBank/DDBJ whole genome shotgun (WGS) entry which is preliminary data.</text>
</comment>
<keyword evidence="2" id="KW-0418">Kinase</keyword>
<dbReference type="GO" id="GO:0016301">
    <property type="term" value="F:kinase activity"/>
    <property type="evidence" value="ECO:0007669"/>
    <property type="project" value="UniProtKB-KW"/>
</dbReference>
<gene>
    <name evidence="2" type="ORF">ACFS27_20120</name>
</gene>